<organism evidence="2 3">
    <name type="scientific">Sphingobacterium humi</name>
    <dbReference type="NCBI Taxonomy" id="1796905"/>
    <lineage>
        <taxon>Bacteria</taxon>
        <taxon>Pseudomonadati</taxon>
        <taxon>Bacteroidota</taxon>
        <taxon>Sphingobacteriia</taxon>
        <taxon>Sphingobacteriales</taxon>
        <taxon>Sphingobacteriaceae</taxon>
        <taxon>Sphingobacterium</taxon>
    </lineage>
</organism>
<evidence type="ECO:0000259" key="1">
    <source>
        <dbReference type="Pfam" id="PF06902"/>
    </source>
</evidence>
<feature type="domain" description="Divergent 4Fe-4S mono-cluster" evidence="1">
    <location>
        <begin position="12"/>
        <end position="71"/>
    </location>
</feature>
<keyword evidence="3" id="KW-1185">Reference proteome</keyword>
<dbReference type="Proteomes" id="UP000435036">
    <property type="component" value="Unassembled WGS sequence"/>
</dbReference>
<dbReference type="Gene3D" id="3.30.70.20">
    <property type="match status" value="1"/>
</dbReference>
<evidence type="ECO:0000313" key="3">
    <source>
        <dbReference type="Proteomes" id="UP000435036"/>
    </source>
</evidence>
<dbReference type="Pfam" id="PF06902">
    <property type="entry name" value="Fer4_19"/>
    <property type="match status" value="1"/>
</dbReference>
<comment type="caution">
    <text evidence="2">The sequence shown here is derived from an EMBL/GenBank/DDBJ whole genome shotgun (WGS) entry which is preliminary data.</text>
</comment>
<dbReference type="InterPro" id="IPR010693">
    <property type="entry name" value="Divergent_4Fe-4S_mono-cluster"/>
</dbReference>
<dbReference type="EMBL" id="WSQA01000004">
    <property type="protein sequence ID" value="MVZ61721.1"/>
    <property type="molecule type" value="Genomic_DNA"/>
</dbReference>
<sequence length="75" mass="8646">MKEKLIKYPHPNGEVTVLWRPEKCQHSGICVRMLPEVYDPKARPWLRPENATTAQLIEQINNCPSGALQYELNNS</sequence>
<dbReference type="RefSeq" id="WP_160368463.1">
    <property type="nucleotide sequence ID" value="NZ_WSQA01000004.1"/>
</dbReference>
<reference evidence="2 3" key="1">
    <citation type="submission" date="2019-12" db="EMBL/GenBank/DDBJ databases">
        <authorList>
            <person name="Dong K."/>
        </authorList>
    </citation>
    <scope>NUCLEOTIDE SEQUENCE [LARGE SCALE GENOMIC DNA]</scope>
    <source>
        <strain evidence="2 3">JCM 31225</strain>
    </source>
</reference>
<accession>A0A6N8KZT4</accession>
<evidence type="ECO:0000313" key="2">
    <source>
        <dbReference type="EMBL" id="MVZ61721.1"/>
    </source>
</evidence>
<protein>
    <submittedName>
        <fullName evidence="2">(4Fe-4S)-binding protein</fullName>
    </submittedName>
</protein>
<name>A0A6N8KZT4_9SPHI</name>
<proteinExistence type="predicted"/>
<dbReference type="AlphaFoldDB" id="A0A6N8KZT4"/>
<dbReference type="OrthoDB" id="9795032at2"/>
<gene>
    <name evidence="2" type="ORF">GQF63_06800</name>
</gene>